<dbReference type="Gene3D" id="3.40.50.12780">
    <property type="entry name" value="N-terminal domain of ligase-like"/>
    <property type="match status" value="1"/>
</dbReference>
<dbReference type="InterPro" id="IPR053158">
    <property type="entry name" value="CapK_Type1_Caps_Biosynth"/>
</dbReference>
<evidence type="ECO:0000313" key="1">
    <source>
        <dbReference type="EMBL" id="ROU03911.1"/>
    </source>
</evidence>
<dbReference type="SUPFAM" id="SSF56801">
    <property type="entry name" value="Acetyl-CoA synthetase-like"/>
    <property type="match status" value="1"/>
</dbReference>
<protein>
    <submittedName>
        <fullName evidence="1">CoF synthetase</fullName>
    </submittedName>
</protein>
<dbReference type="Proteomes" id="UP000268016">
    <property type="component" value="Unassembled WGS sequence"/>
</dbReference>
<name>A0A3N2R960_9RHOB</name>
<dbReference type="AlphaFoldDB" id="A0A3N2R960"/>
<dbReference type="PANTHER" id="PTHR36932">
    <property type="entry name" value="CAPSULAR POLYSACCHARIDE BIOSYNTHESIS PROTEIN"/>
    <property type="match status" value="1"/>
</dbReference>
<dbReference type="InterPro" id="IPR042099">
    <property type="entry name" value="ANL_N_sf"/>
</dbReference>
<gene>
    <name evidence="1" type="ORF">EAT49_00425</name>
</gene>
<proteinExistence type="predicted"/>
<dbReference type="EMBL" id="RDRB01000001">
    <property type="protein sequence ID" value="ROU03911.1"/>
    <property type="molecule type" value="Genomic_DNA"/>
</dbReference>
<reference evidence="1 2" key="1">
    <citation type="submission" date="2018-10" db="EMBL/GenBank/DDBJ databases">
        <title>Histidinibacterium lentulum gen. nov., sp. nov., a marine bacterium from the culture broth of Picochlorum sp. 122.</title>
        <authorList>
            <person name="Wang G."/>
        </authorList>
    </citation>
    <scope>NUCLEOTIDE SEQUENCE [LARGE SCALE GENOMIC DNA]</scope>
    <source>
        <strain evidence="1 2">B17</strain>
    </source>
</reference>
<dbReference type="OrthoDB" id="580775at2"/>
<organism evidence="1 2">
    <name type="scientific">Histidinibacterium lentulum</name>
    <dbReference type="NCBI Taxonomy" id="2480588"/>
    <lineage>
        <taxon>Bacteria</taxon>
        <taxon>Pseudomonadati</taxon>
        <taxon>Pseudomonadota</taxon>
        <taxon>Alphaproteobacteria</taxon>
        <taxon>Rhodobacterales</taxon>
        <taxon>Paracoccaceae</taxon>
        <taxon>Histidinibacterium</taxon>
    </lineage>
</organism>
<dbReference type="RefSeq" id="WP_123640261.1">
    <property type="nucleotide sequence ID" value="NZ_ML119081.1"/>
</dbReference>
<keyword evidence="2" id="KW-1185">Reference proteome</keyword>
<dbReference type="PANTHER" id="PTHR36932:SF1">
    <property type="entry name" value="CAPSULAR POLYSACCHARIDE BIOSYNTHESIS PROTEIN"/>
    <property type="match status" value="1"/>
</dbReference>
<sequence>MTLRGAAIALGACAATLTRAALFSDRARLEAWQARRMRRWLRQTAGVEGLQDLPIMDRAALMAGFAAHNRLGLTAEAATAMAEGRAAPPPGHHVGLSTGTTSGVRMPYLISEAERFIWLGTILAKTLGLEALRRPRVAVALPRGSALYDAAGDGRALPLCFVSLGAGFSATLPALEGFAPDVLVAPPRYLGWLAGRRARLSPRRIYAAAEVLDPPERAAIRAGFPAARLGEIYMATEGLFAVSCGHGTLHLAEDRVHVELTEAGDGTLEPVVTDFTRRAQVMARYRTGDLVRLVSCPCGSPLRAVVVAGRVADRIGGIAPDVLRDAVLGAGARDFRLAQVGDETPVLTLPPGSETAGPRVALETLLGRAVTLQVARLAPPETTKLRRVMRSP</sequence>
<evidence type="ECO:0000313" key="2">
    <source>
        <dbReference type="Proteomes" id="UP000268016"/>
    </source>
</evidence>
<comment type="caution">
    <text evidence="1">The sequence shown here is derived from an EMBL/GenBank/DDBJ whole genome shotgun (WGS) entry which is preliminary data.</text>
</comment>
<accession>A0A3N2R960</accession>